<dbReference type="AlphaFoldDB" id="A0A2T6IQF0"/>
<evidence type="ECO:0000313" key="1">
    <source>
        <dbReference type="EMBL" id="PUA87547.1"/>
    </source>
</evidence>
<gene>
    <name evidence="1" type="ORF">TGBR9_382920</name>
</gene>
<organism evidence="1 2">
    <name type="scientific">Toxoplasma gondii TgCATBr9</name>
    <dbReference type="NCBI Taxonomy" id="943120"/>
    <lineage>
        <taxon>Eukaryota</taxon>
        <taxon>Sar</taxon>
        <taxon>Alveolata</taxon>
        <taxon>Apicomplexa</taxon>
        <taxon>Conoidasida</taxon>
        <taxon>Coccidia</taxon>
        <taxon>Eucoccidiorida</taxon>
        <taxon>Eimeriorina</taxon>
        <taxon>Sarcocystidae</taxon>
        <taxon>Toxoplasma</taxon>
    </lineage>
</organism>
<dbReference type="Proteomes" id="UP000244488">
    <property type="component" value="Unassembled WGS sequence"/>
</dbReference>
<protein>
    <submittedName>
        <fullName evidence="1">WD domain, G-beta repeat protein</fullName>
    </submittedName>
</protein>
<accession>A0A2T6IQF0</accession>
<dbReference type="SUPFAM" id="SSF50978">
    <property type="entry name" value="WD40 repeat-like"/>
    <property type="match status" value="1"/>
</dbReference>
<reference evidence="1 2" key="1">
    <citation type="journal article" date="2016" name="Nat. Commun.">
        <title>Local admixture of amplified and diversified secreted pathogenesis determinants shapes mosaic Toxoplasma gondii genomes.</title>
        <authorList>
            <person name="Lorenzi H."/>
            <person name="Khan A."/>
            <person name="Behnke M.S."/>
            <person name="Namasivayam S."/>
            <person name="Swapna L.S."/>
            <person name="Hadjithomas M."/>
            <person name="Karamycheva S."/>
            <person name="Pinney D."/>
            <person name="Brunk B.P."/>
            <person name="Ajioka J.W."/>
            <person name="Ajzenberg D."/>
            <person name="Boothroyd J.C."/>
            <person name="Boyle J.P."/>
            <person name="Darde M.L."/>
            <person name="Diaz-Miranda M.A."/>
            <person name="Dubey J.P."/>
            <person name="Fritz H.M."/>
            <person name="Gennari S.M."/>
            <person name="Gregory B.D."/>
            <person name="Kim K."/>
            <person name="Saeij J.P."/>
            <person name="Su C."/>
            <person name="White M.W."/>
            <person name="Zhu X.Q."/>
            <person name="Howe D.K."/>
            <person name="Rosenthal B.M."/>
            <person name="Grigg M.E."/>
            <person name="Parkinson J."/>
            <person name="Liu L."/>
            <person name="Kissinger J.C."/>
            <person name="Roos D.S."/>
            <person name="Sibley L.D."/>
        </authorList>
    </citation>
    <scope>NUCLEOTIDE SEQUENCE [LARGE SCALE GENOMIC DNA]</scope>
    <source>
        <strain evidence="1 2">TgCATBr9</strain>
    </source>
</reference>
<name>A0A2T6IQF0_TOXGO</name>
<evidence type="ECO:0000313" key="2">
    <source>
        <dbReference type="Proteomes" id="UP000244488"/>
    </source>
</evidence>
<dbReference type="EMBL" id="AFHV02002015">
    <property type="protein sequence ID" value="PUA87547.1"/>
    <property type="molecule type" value="Genomic_DNA"/>
</dbReference>
<comment type="caution">
    <text evidence="1">The sequence shown here is derived from an EMBL/GenBank/DDBJ whole genome shotgun (WGS) entry which is preliminary data.</text>
</comment>
<dbReference type="VEuPathDB" id="ToxoDB:TGBR9_382920"/>
<proteinExistence type="predicted"/>
<dbReference type="InterPro" id="IPR036322">
    <property type="entry name" value="WD40_repeat_dom_sf"/>
</dbReference>
<sequence>MSFDMRARLLYVGDSAGNIESFNALTGAAFQTFCKHPCDVCLFAFWGTSSNFLSASTDGLVMLHEQDGNA</sequence>